<gene>
    <name evidence="1" type="ORF">BSAL_70560</name>
</gene>
<keyword evidence="2" id="KW-1185">Reference proteome</keyword>
<reference evidence="2" key="1">
    <citation type="submission" date="2015-09" db="EMBL/GenBank/DDBJ databases">
        <authorList>
            <consortium name="Pathogen Informatics"/>
        </authorList>
    </citation>
    <scope>NUCLEOTIDE SEQUENCE [LARGE SCALE GENOMIC DNA]</scope>
    <source>
        <strain evidence="2">Lake Konstanz</strain>
    </source>
</reference>
<dbReference type="VEuPathDB" id="TriTrypDB:BSAL_70560"/>
<organism evidence="1 2">
    <name type="scientific">Bodo saltans</name>
    <name type="common">Flagellated protozoan</name>
    <dbReference type="NCBI Taxonomy" id="75058"/>
    <lineage>
        <taxon>Eukaryota</taxon>
        <taxon>Discoba</taxon>
        <taxon>Euglenozoa</taxon>
        <taxon>Kinetoplastea</taxon>
        <taxon>Metakinetoplastina</taxon>
        <taxon>Eubodonida</taxon>
        <taxon>Bodonidae</taxon>
        <taxon>Bodo</taxon>
    </lineage>
</organism>
<evidence type="ECO:0000313" key="2">
    <source>
        <dbReference type="Proteomes" id="UP000051952"/>
    </source>
</evidence>
<proteinExistence type="predicted"/>
<evidence type="ECO:0000313" key="1">
    <source>
        <dbReference type="EMBL" id="CUG04419.1"/>
    </source>
</evidence>
<protein>
    <submittedName>
        <fullName evidence="1">Uncharacterized protein</fullName>
    </submittedName>
</protein>
<dbReference type="Proteomes" id="UP000051952">
    <property type="component" value="Unassembled WGS sequence"/>
</dbReference>
<name>A0A0S4IW69_BODSA</name>
<dbReference type="AlphaFoldDB" id="A0A0S4IW69"/>
<sequence length="96" mass="11087">MQEYSATYCLQQGDVLSEFFTESDSRVCGVEFESYILYFISPFHLTEGCVVFFGHVGNPHSEVSCENKVDDVFVNLFLEKLSDLLRYDHGIYASHW</sequence>
<dbReference type="EMBL" id="CYKH01000518">
    <property type="protein sequence ID" value="CUG04419.1"/>
    <property type="molecule type" value="Genomic_DNA"/>
</dbReference>
<accession>A0A0S4IW69</accession>